<keyword evidence="5" id="KW-1015">Disulfide bond</keyword>
<sequence>MTSLWQATAPRPETDPWPGGASCEVLVVGAGLTGLATAHALVQQGLDVVVLEAREVGGVTTARTTGKVSLLQGTTLSRIRSKAGPEAVRRYVEANRVGMQWWLDVIGEGPALQRRPALTYATTKKGKHSLTQEWQAATEAGLPVQALGGEAMEYPVPAIAVMRLGDQLQAHTLIALEQLAREIRAGGGRIVEGVRVMGLKSGTPHEARTDHGPLLARTVVLATGMPILDRGMHFARLEPQRSYAQSYRLPGGVPPQGMYLSADSPSRSIRSVPVDGEEVLLVGGNGHTVGRDPHPQGNVDDLRHWTQEVFPGAEELHSWSAQDYRSEDGIPVVGPLTGEDPTLLCASGFGKWGMSNGAAAALALAGWVTGDVPEWARLYQERGNAGSRLVSLGRINAEVTAHLARGWASGMASTLPEQPPAEGEGVVGRDGASMVACSTVDGQTHKVSAVCTHLGGKLNWNDAEMSWDCPLHGSRFGADGRVLEGPATSPLKEPLKEQ</sequence>
<dbReference type="AlphaFoldDB" id="A0A5J6V343"/>
<dbReference type="Pfam" id="PF01266">
    <property type="entry name" value="DAO"/>
    <property type="match status" value="1"/>
</dbReference>
<protein>
    <submittedName>
        <fullName evidence="7">FAD-dependent oxidoreductase</fullName>
    </submittedName>
</protein>
<keyword evidence="8" id="KW-1185">Reference proteome</keyword>
<dbReference type="PANTHER" id="PTHR13847">
    <property type="entry name" value="SARCOSINE DEHYDROGENASE-RELATED"/>
    <property type="match status" value="1"/>
</dbReference>
<evidence type="ECO:0000256" key="5">
    <source>
        <dbReference type="ARBA" id="ARBA00023157"/>
    </source>
</evidence>
<keyword evidence="1" id="KW-0001">2Fe-2S</keyword>
<organism evidence="7 8">
    <name type="scientific">Ornithinimicrobium pratense</name>
    <dbReference type="NCBI Taxonomy" id="2593973"/>
    <lineage>
        <taxon>Bacteria</taxon>
        <taxon>Bacillati</taxon>
        <taxon>Actinomycetota</taxon>
        <taxon>Actinomycetes</taxon>
        <taxon>Micrococcales</taxon>
        <taxon>Ornithinimicrobiaceae</taxon>
        <taxon>Ornithinimicrobium</taxon>
    </lineage>
</organism>
<dbReference type="SUPFAM" id="SSF50022">
    <property type="entry name" value="ISP domain"/>
    <property type="match status" value="1"/>
</dbReference>
<dbReference type="PANTHER" id="PTHR13847:SF274">
    <property type="entry name" value="RIESKE 2FE-2S IRON-SULFUR PROTEIN YHFW-RELATED"/>
    <property type="match status" value="1"/>
</dbReference>
<evidence type="ECO:0000256" key="4">
    <source>
        <dbReference type="ARBA" id="ARBA00023014"/>
    </source>
</evidence>
<dbReference type="EMBL" id="CP044427">
    <property type="protein sequence ID" value="QFG68087.1"/>
    <property type="molecule type" value="Genomic_DNA"/>
</dbReference>
<evidence type="ECO:0000256" key="3">
    <source>
        <dbReference type="ARBA" id="ARBA00023004"/>
    </source>
</evidence>
<keyword evidence="4" id="KW-0411">Iron-sulfur</keyword>
<evidence type="ECO:0000256" key="1">
    <source>
        <dbReference type="ARBA" id="ARBA00022714"/>
    </source>
</evidence>
<evidence type="ECO:0000256" key="2">
    <source>
        <dbReference type="ARBA" id="ARBA00022723"/>
    </source>
</evidence>
<keyword evidence="2" id="KW-0479">Metal-binding</keyword>
<dbReference type="SUPFAM" id="SSF51971">
    <property type="entry name" value="Nucleotide-binding domain"/>
    <property type="match status" value="1"/>
</dbReference>
<dbReference type="Gene3D" id="2.102.10.10">
    <property type="entry name" value="Rieske [2Fe-2S] iron-sulphur domain"/>
    <property type="match status" value="1"/>
</dbReference>
<dbReference type="InterPro" id="IPR006076">
    <property type="entry name" value="FAD-dep_OxRdtase"/>
</dbReference>
<feature type="domain" description="Rieske" evidence="6">
    <location>
        <begin position="407"/>
        <end position="498"/>
    </location>
</feature>
<dbReference type="PRINTS" id="PR00162">
    <property type="entry name" value="RIESKE"/>
</dbReference>
<dbReference type="PROSITE" id="PS51296">
    <property type="entry name" value="RIESKE"/>
    <property type="match status" value="1"/>
</dbReference>
<dbReference type="GO" id="GO:0016705">
    <property type="term" value="F:oxidoreductase activity, acting on paired donors, with incorporation or reduction of molecular oxygen"/>
    <property type="evidence" value="ECO:0007669"/>
    <property type="project" value="UniProtKB-ARBA"/>
</dbReference>
<dbReference type="GO" id="GO:0051537">
    <property type="term" value="F:2 iron, 2 sulfur cluster binding"/>
    <property type="evidence" value="ECO:0007669"/>
    <property type="project" value="UniProtKB-KW"/>
</dbReference>
<dbReference type="InterPro" id="IPR005805">
    <property type="entry name" value="Rieske_Fe-S_prot_C"/>
</dbReference>
<dbReference type="Gene3D" id="3.50.50.60">
    <property type="entry name" value="FAD/NAD(P)-binding domain"/>
    <property type="match status" value="1"/>
</dbReference>
<accession>A0A5J6V343</accession>
<dbReference type="OrthoDB" id="9767869at2"/>
<keyword evidence="3" id="KW-0408">Iron</keyword>
<dbReference type="RefSeq" id="WP_158060477.1">
    <property type="nucleotide sequence ID" value="NZ_CP044427.1"/>
</dbReference>
<dbReference type="InterPro" id="IPR036922">
    <property type="entry name" value="Rieske_2Fe-2S_sf"/>
</dbReference>
<dbReference type="InterPro" id="IPR017941">
    <property type="entry name" value="Rieske_2Fe-2S"/>
</dbReference>
<dbReference type="GO" id="GO:0016020">
    <property type="term" value="C:membrane"/>
    <property type="evidence" value="ECO:0007669"/>
    <property type="project" value="InterPro"/>
</dbReference>
<evidence type="ECO:0000259" key="6">
    <source>
        <dbReference type="PROSITE" id="PS51296"/>
    </source>
</evidence>
<name>A0A5J6V343_9MICO</name>
<reference evidence="7 8" key="1">
    <citation type="submission" date="2019-09" db="EMBL/GenBank/DDBJ databases">
        <title>Serinicoccus pratensis sp. nov., isolated from meadow soil.</title>
        <authorList>
            <person name="Zhang W."/>
        </authorList>
    </citation>
    <scope>NUCLEOTIDE SEQUENCE [LARGE SCALE GENOMIC DNA]</scope>
    <source>
        <strain evidence="7 8">W204</strain>
    </source>
</reference>
<dbReference type="GO" id="GO:0005737">
    <property type="term" value="C:cytoplasm"/>
    <property type="evidence" value="ECO:0007669"/>
    <property type="project" value="TreeGrafter"/>
</dbReference>
<dbReference type="Gene3D" id="3.30.9.10">
    <property type="entry name" value="D-Amino Acid Oxidase, subunit A, domain 2"/>
    <property type="match status" value="1"/>
</dbReference>
<dbReference type="KEGG" id="serw:FY030_04585"/>
<dbReference type="Proteomes" id="UP000326546">
    <property type="component" value="Chromosome"/>
</dbReference>
<dbReference type="GO" id="GO:0046872">
    <property type="term" value="F:metal ion binding"/>
    <property type="evidence" value="ECO:0007669"/>
    <property type="project" value="UniProtKB-KW"/>
</dbReference>
<dbReference type="InterPro" id="IPR036188">
    <property type="entry name" value="FAD/NAD-bd_sf"/>
</dbReference>
<evidence type="ECO:0000313" key="8">
    <source>
        <dbReference type="Proteomes" id="UP000326546"/>
    </source>
</evidence>
<dbReference type="GO" id="GO:0004497">
    <property type="term" value="F:monooxygenase activity"/>
    <property type="evidence" value="ECO:0007669"/>
    <property type="project" value="UniProtKB-ARBA"/>
</dbReference>
<proteinExistence type="predicted"/>
<dbReference type="Pfam" id="PF00355">
    <property type="entry name" value="Rieske"/>
    <property type="match status" value="1"/>
</dbReference>
<evidence type="ECO:0000313" key="7">
    <source>
        <dbReference type="EMBL" id="QFG68087.1"/>
    </source>
</evidence>
<gene>
    <name evidence="7" type="ORF">FY030_04585</name>
</gene>